<feature type="compositionally biased region" description="Basic and acidic residues" evidence="1">
    <location>
        <begin position="2983"/>
        <end position="2998"/>
    </location>
</feature>
<feature type="region of interest" description="Disordered" evidence="1">
    <location>
        <begin position="560"/>
        <end position="621"/>
    </location>
</feature>
<feature type="region of interest" description="Disordered" evidence="1">
    <location>
        <begin position="2698"/>
        <end position="2926"/>
    </location>
</feature>
<feature type="compositionally biased region" description="Basic and acidic residues" evidence="1">
    <location>
        <begin position="2956"/>
        <end position="2974"/>
    </location>
</feature>
<feature type="compositionally biased region" description="Polar residues" evidence="1">
    <location>
        <begin position="2612"/>
        <end position="2628"/>
    </location>
</feature>
<feature type="compositionally biased region" description="Polar residues" evidence="1">
    <location>
        <begin position="2721"/>
        <end position="2743"/>
    </location>
</feature>
<feature type="compositionally biased region" description="Acidic residues" evidence="1">
    <location>
        <begin position="1062"/>
        <end position="1075"/>
    </location>
</feature>
<feature type="compositionally biased region" description="Basic and acidic residues" evidence="1">
    <location>
        <begin position="328"/>
        <end position="337"/>
    </location>
</feature>
<feature type="compositionally biased region" description="Polar residues" evidence="1">
    <location>
        <begin position="2823"/>
        <end position="2832"/>
    </location>
</feature>
<feature type="region of interest" description="Disordered" evidence="1">
    <location>
        <begin position="2541"/>
        <end position="2579"/>
    </location>
</feature>
<feature type="compositionally biased region" description="Polar residues" evidence="1">
    <location>
        <begin position="676"/>
        <end position="699"/>
    </location>
</feature>
<feature type="compositionally biased region" description="Low complexity" evidence="1">
    <location>
        <begin position="951"/>
        <end position="963"/>
    </location>
</feature>
<feature type="compositionally biased region" description="Basic and acidic residues" evidence="1">
    <location>
        <begin position="2388"/>
        <end position="2414"/>
    </location>
</feature>
<feature type="region of interest" description="Disordered" evidence="1">
    <location>
        <begin position="1712"/>
        <end position="1927"/>
    </location>
</feature>
<feature type="compositionally biased region" description="Polar residues" evidence="1">
    <location>
        <begin position="972"/>
        <end position="994"/>
    </location>
</feature>
<feature type="region of interest" description="Disordered" evidence="1">
    <location>
        <begin position="1940"/>
        <end position="2300"/>
    </location>
</feature>
<feature type="region of interest" description="Disordered" evidence="1">
    <location>
        <begin position="2940"/>
        <end position="3058"/>
    </location>
</feature>
<feature type="compositionally biased region" description="Low complexity" evidence="1">
    <location>
        <begin position="2110"/>
        <end position="2121"/>
    </location>
</feature>
<sequence length="3232" mass="360969">MARSSESTDYSSEMYGSLLIYRNDGEKGPIYDLSEGTTTIGASTDADIRLKIKDIRLEDIHCLLQVNTNGIAVIFNKSIAAPVTINGDPLVYSKNRVLKHEDYFEVLGKKFQYFNDNISEKDYQRSLTAIRKSVAPVLQTKTISTKIPVHQRVLIANERDKITDYVTPEKCPNRRSGTDGSKTTSKLVVSKALSKLPKSSRRLSLNLTPRVLSSRRMSLPKKKCGGCADLIDFSSPRKSILKRNSKKLSEINDLPDENYLTSEEETPGSGLRSSRSVGRSSISNIPADSNNSKEKTPRNISTSSRSIERSSPNERTLSVDLEEITPESSKRFSRSMDRSSTNRTSKVAYTNELTLPLDGTTPETSGRYSRNIDSSSAKKTKALDENTPETNKRLTRKTHSVSNMNDMTLPLDESTPAHSQRYSRNNVSSSTKRTASTIDDTLEDNDSTLPLDEKSPKADMSSLRVEERFSEQKQTVDIHEENDMIMFLETKIQGNSRRSSRSLVRSPGANRISSVSNLPGKNEVTSGTSHIFSKNIESSPAKRRASSIGYLQKESVFSLKEKTPDIKSRSSGNSRRSSSDTGKTFSKNIDRFSYKKRTSSVSNLPEKNNLTPGTNQRHSINITSSPAERNNISIGDDQTSDFEAETKRRYSINLQNSSGRTASSLGNHLDEEKTPETNYRSLRNTGSSSAKRTATSIGNLTGEETPETSKGLSVKINGSSSKRISSIDNETDSSRCLDSKLKNTQKLFENNAHNVKRKIYSVGNIHHDTLNLRYSLKEKTKSMMEFGYHSDTQDAPRRSVRKSSKLDGSYEVSVFSGLMETDSQILNSKEDHTENINKLNLRFSLGGHTTKSSVNSRISSRSKAHSLGGLMVEANYQRKNKSTAAIRSSDRRNTRSVYNSEDYLSIESGIPAQSRTGRSLARNTYSHEDVEDDLENEVFESPVDKRKSSLRRVSSMSSTSGISEIDIDSEPDQSTQSTNIKSSAGRSSRRNTYSVLDYTDNQRNKMIESPVEILNRKSTSSSRNCSFIEISEDDLENSNADQESYRRTSFRRSSRRNASSVEESEGDFENEDEPPESMNRKSSISGTPSLIEISEDDLDNGSVHESRRRSWNRRSSSRRNTSSGVSENRADKKGQSLVMSVNRKSSLGRNSSVLEISEDDLESSNTDQGSNRRTSVRSSLRRHSSLMKKSEGDLEIADEPTLIRKSSVDRSSSRRYGSTSEHSEGHANEKDQSPLKAANRRSFVRSSLKNESLIEKHSIQDLENEMNESPAGTMNKKSRSSRRNSSGDDLDNSDTDQESNRRISVRYSSLNKESEVDFKNVQEFLRGSSGGRSLRSRYSTEHSENQDEKEQSTLKAVNRKSVSRSSLKNESLVDRHSVQDYQENLGTEINESSSGTIDRKSASSSRNSSLIEMSEDDLDSSNTDQESNRRNSVRTSLRKTYYLMIESEGDLDNADDSTVQVFIRNSSVGRSSSRRNTSISEHSEDLANRIAQSPVKTVNRISVVKSPLKNESPAEAMNRKLSLSRNSSENSTIQESNKITSVRRSSRRDLSLMKESEVDLEHEDEPTVQTLTKKSPVGRSSIGKTTFSTEHSEDRTNERDQSPLHAANKKSVARSSLKNKSLVDAHSIQDPQENLGNEMDESPVGTVNRKSSLSRNISLNEKSEDDLDNCTDQESSRRTSVRSSGRNSTLNESGDNLENEIESAVTEFIRRSSVDRSGNTKYQSPVKAVNRKSAVRSSLKNESPAEAMNRKSSLSRNSSLVDVSENSTLDQDHIKRTSVRRSSSRDSSLMKESEVNLENEDKPTVQAFTRRSSVGRSSMGRNTSSTDHSEDRTNEILKTASRKSVARSSLKNKYVVDAHSIQDPQENLGNEMDNRKSSLSRNISLNEKSEDDLDNCTDQESSRRTSVRSSGRNSSVVNESGDNLENEVESAVTEFIRRSSVDRSGNTKYQSPVKAVNRKSAVRSSLKNESPAEAINRKSSLSRNSSLVDVSENSTLDQDHIRRTSVRRSSSKDSSLMKESEVDLENEDKPTVQAFTRRSSVSRSSIGRNTSSTDHSEDRTNEILKTATRKSVARSSLKNKYVVDAHSIQDPQENLGNEMDESPVGTVNRKSSSLHSNSSLNEKSEDDLDNSMDQETSRRTSVRASKRNSSLVKESGDNFENEVEPTVEEFIRRSSGGRSRNTSSTEHSEDHGREEGRSPSKSVERKSVGRSSLKNESLLERSEAELANVSNRSTHSRTSRSSSRIRDSSFEEVDLATPKSSAKKQRSNVLPYAPKTEVITPTTPDGIKSDDAGFKTPLNTPGLFNEIKKSMLKSRSKLQKSSSNLLEEFNKDTGLKRPRESVGDSGRSTKKMRLIINEDDTFEESHTFESDASPEESYDNIVENDTDDNFHSDNGILEKSRLKSPKSDLREVKNKSASHKLVKSPKNDLRNIVGVKKLFSTPRNAKSPRNDLTNVPNLRKIMSPKSQNSPANDLTDVRGLKRLMKTPKVTKAPLNDLSDINMEGVSKMFHVSGVHRLSTSSDIENNEDLFDRLFDKRPARTYRGTSASPRGKSMDAYGGDRRKTMGDRGDSKSSPRVLDWVEEQKVIRMDRARKMTESEEKKPTKVEEKSETPISHPTRSRRNVSAETVSKESETGIVDSPLALTRGRRNVKKVKVSPPPKVTRSRRKAKEAPIISEEKLQLSELDETDTSIVASEKNATFDEIQQPNMEANKKAPKRQNTRAQTKVVETSEDVTFSDISTASVGEEPKKRGRRAANKKEVLEETPKQTTRGAKKVKAIEKAEKPPAESSRTRQRTAKVAQTEDIEQEPEEKKPAGVVEISVETFSDNSTAGSGEGPKNRGRIVATKKEVQDETPKKVTRGAKKVKAIEEADKPPPPESPRTRKRTAKVAQSEEIDQVPEEKKPVRRGRNEDEIVKKVSQRKGKGAKIDIEMKAELEEETIVKRRGRLATVAQNEGKPEDLDTKDSKGEEEVVPRRPKRGRKASVDEIPKEKIEEVPPPKRGRRGKATPVETATEVQIQSEMKQEKEADKEKEPIVEKPAKGRGRTIKVVENKDAKEEENVEVSVKEEDKAVPKRGRRGRKASVDDIVKEKVEEVVPAKRGKRGKAAISVEVEKELVSLEPEVQTEVEKSLRGRSRSKKAVVEEENIDTVSPVKKRPQRNNKSKEIEQEPEVVAKKTTRSKGNVAEKMGKNEMDESLTSKQTRAVRANKKNLDISAEAEATGRRKKHVQFKI</sequence>
<proteinExistence type="predicted"/>
<name>A0A9P0DS22_PHACE</name>
<keyword evidence="3" id="KW-1185">Reference proteome</keyword>
<evidence type="ECO:0000256" key="1">
    <source>
        <dbReference type="SAM" id="MobiDB-lite"/>
    </source>
</evidence>
<dbReference type="EMBL" id="OU896708">
    <property type="protein sequence ID" value="CAH1155930.1"/>
    <property type="molecule type" value="Genomic_DNA"/>
</dbReference>
<feature type="region of interest" description="Disordered" evidence="1">
    <location>
        <begin position="942"/>
        <end position="997"/>
    </location>
</feature>
<reference evidence="2" key="2">
    <citation type="submission" date="2022-10" db="EMBL/GenBank/DDBJ databases">
        <authorList>
            <consortium name="ENA_rothamsted_submissions"/>
            <consortium name="culmorum"/>
            <person name="King R."/>
        </authorList>
    </citation>
    <scope>NUCLEOTIDE SEQUENCE</scope>
</reference>
<dbReference type="OrthoDB" id="6288785at2759"/>
<feature type="compositionally biased region" description="Acidic residues" evidence="1">
    <location>
        <begin position="2372"/>
        <end position="2387"/>
    </location>
</feature>
<organism evidence="2 3">
    <name type="scientific">Phaedon cochleariae</name>
    <name type="common">Mustard beetle</name>
    <dbReference type="NCBI Taxonomy" id="80249"/>
    <lineage>
        <taxon>Eukaryota</taxon>
        <taxon>Metazoa</taxon>
        <taxon>Ecdysozoa</taxon>
        <taxon>Arthropoda</taxon>
        <taxon>Hexapoda</taxon>
        <taxon>Insecta</taxon>
        <taxon>Pterygota</taxon>
        <taxon>Neoptera</taxon>
        <taxon>Endopterygota</taxon>
        <taxon>Coleoptera</taxon>
        <taxon>Polyphaga</taxon>
        <taxon>Cucujiformia</taxon>
        <taxon>Chrysomeloidea</taxon>
        <taxon>Chrysomelidae</taxon>
        <taxon>Chrysomelinae</taxon>
        <taxon>Chrysomelini</taxon>
        <taxon>Phaedon</taxon>
    </lineage>
</organism>
<feature type="compositionally biased region" description="Polar residues" evidence="1">
    <location>
        <begin position="655"/>
        <end position="666"/>
    </location>
</feature>
<feature type="compositionally biased region" description="Low complexity" evidence="1">
    <location>
        <begin position="1328"/>
        <end position="1337"/>
    </location>
</feature>
<gene>
    <name evidence="2" type="ORF">PHAECO_LOCUS6054</name>
</gene>
<evidence type="ECO:0000313" key="3">
    <source>
        <dbReference type="Proteomes" id="UP001153737"/>
    </source>
</evidence>
<feature type="region of interest" description="Disordered" evidence="1">
    <location>
        <begin position="3064"/>
        <end position="3083"/>
    </location>
</feature>
<evidence type="ECO:0008006" key="4">
    <source>
        <dbReference type="Google" id="ProtNLM"/>
    </source>
</evidence>
<feature type="compositionally biased region" description="Basic and acidic residues" evidence="1">
    <location>
        <begin position="2558"/>
        <end position="2573"/>
    </location>
</feature>
<feature type="compositionally biased region" description="Basic and acidic residues" evidence="1">
    <location>
        <begin position="1788"/>
        <end position="1803"/>
    </location>
</feature>
<feature type="compositionally biased region" description="Basic and acidic residues" evidence="1">
    <location>
        <begin position="1590"/>
        <end position="1602"/>
    </location>
</feature>
<protein>
    <recommendedName>
        <fullName evidence="4">FHA domain-containing protein</fullName>
    </recommendedName>
</protein>
<feature type="compositionally biased region" description="Acidic residues" evidence="1">
    <location>
        <begin position="1288"/>
        <end position="1297"/>
    </location>
</feature>
<feature type="compositionally biased region" description="Low complexity" evidence="1">
    <location>
        <begin position="2036"/>
        <end position="2053"/>
    </location>
</feature>
<feature type="compositionally biased region" description="Polar residues" evidence="1">
    <location>
        <begin position="1379"/>
        <end position="1396"/>
    </location>
</feature>
<evidence type="ECO:0000313" key="2">
    <source>
        <dbReference type="EMBL" id="CAH1155930.1"/>
    </source>
</evidence>
<dbReference type="Proteomes" id="UP001153737">
    <property type="component" value="Chromosome 2"/>
</dbReference>
<feature type="compositionally biased region" description="Basic and acidic residues" evidence="1">
    <location>
        <begin position="2846"/>
        <end position="2856"/>
    </location>
</feature>
<feature type="region of interest" description="Disordered" evidence="1">
    <location>
        <begin position="2591"/>
        <end position="2675"/>
    </location>
</feature>
<feature type="region of interest" description="Disordered" evidence="1">
    <location>
        <begin position="1255"/>
        <end position="1305"/>
    </location>
</feature>
<feature type="compositionally biased region" description="Polar residues" evidence="1">
    <location>
        <begin position="361"/>
        <end position="377"/>
    </location>
</feature>
<feature type="compositionally biased region" description="Basic and acidic residues" evidence="1">
    <location>
        <begin position="2328"/>
        <end position="2342"/>
    </location>
</feature>
<feature type="region of interest" description="Disordered" evidence="1">
    <location>
        <begin position="1328"/>
        <end position="1433"/>
    </location>
</feature>
<feature type="region of interest" description="Disordered" evidence="1">
    <location>
        <begin position="2441"/>
        <end position="2474"/>
    </location>
</feature>
<feature type="compositionally biased region" description="Basic and acidic residues" evidence="1">
    <location>
        <begin position="2777"/>
        <end position="2786"/>
    </location>
</feature>
<feature type="compositionally biased region" description="Low complexity" evidence="1">
    <location>
        <begin position="1977"/>
        <end position="1991"/>
    </location>
</feature>
<dbReference type="SUPFAM" id="SSF49879">
    <property type="entry name" value="SMAD/FHA domain"/>
    <property type="match status" value="1"/>
</dbReference>
<reference evidence="2" key="1">
    <citation type="submission" date="2022-01" db="EMBL/GenBank/DDBJ databases">
        <authorList>
            <person name="King R."/>
        </authorList>
    </citation>
    <scope>NUCLEOTIDE SEQUENCE</scope>
</reference>
<feature type="compositionally biased region" description="Low complexity" evidence="1">
    <location>
        <begin position="1810"/>
        <end position="1821"/>
    </location>
</feature>
<feature type="compositionally biased region" description="Low complexity" evidence="1">
    <location>
        <begin position="1468"/>
        <end position="1478"/>
    </location>
</feature>
<feature type="compositionally biased region" description="Basic and acidic residues" evidence="1">
    <location>
        <begin position="1221"/>
        <end position="1233"/>
    </location>
</feature>
<feature type="compositionally biased region" description="Basic and acidic residues" evidence="1">
    <location>
        <begin position="2591"/>
        <end position="2611"/>
    </location>
</feature>
<feature type="compositionally biased region" description="Basic residues" evidence="1">
    <location>
        <begin position="2646"/>
        <end position="2655"/>
    </location>
</feature>
<feature type="compositionally biased region" description="Basic and acidic residues" evidence="1">
    <location>
        <begin position="1547"/>
        <end position="1559"/>
    </location>
</feature>
<feature type="region of interest" description="Disordered" evidence="1">
    <location>
        <begin position="491"/>
        <end position="527"/>
    </location>
</feature>
<feature type="compositionally biased region" description="Basic and acidic residues" evidence="1">
    <location>
        <begin position="2899"/>
        <end position="2916"/>
    </location>
</feature>
<feature type="compositionally biased region" description="Basic and acidic residues" evidence="1">
    <location>
        <begin position="3048"/>
        <end position="3058"/>
    </location>
</feature>
<feature type="region of interest" description="Disordered" evidence="1">
    <location>
        <begin position="3121"/>
        <end position="3210"/>
    </location>
</feature>
<feature type="compositionally biased region" description="Low complexity" evidence="1">
    <location>
        <begin position="2173"/>
        <end position="2185"/>
    </location>
</feature>
<feature type="compositionally biased region" description="Polar residues" evidence="1">
    <location>
        <begin position="338"/>
        <end position="353"/>
    </location>
</feature>
<feature type="compositionally biased region" description="Low complexity" evidence="1">
    <location>
        <begin position="268"/>
        <end position="283"/>
    </location>
</feature>
<feature type="compositionally biased region" description="Polar residues" evidence="1">
    <location>
        <begin position="599"/>
        <end position="621"/>
    </location>
</feature>
<feature type="compositionally biased region" description="Basic and acidic residues" evidence="1">
    <location>
        <begin position="1338"/>
        <end position="1352"/>
    </location>
</feature>
<accession>A0A9P0DS22</accession>
<feature type="compositionally biased region" description="Basic and acidic residues" evidence="1">
    <location>
        <begin position="2866"/>
        <end position="2875"/>
    </location>
</feature>
<feature type="compositionally biased region" description="Basic and acidic residues" evidence="1">
    <location>
        <begin position="2757"/>
        <end position="2766"/>
    </location>
</feature>
<feature type="region of interest" description="Disordered" evidence="1">
    <location>
        <begin position="2315"/>
        <end position="2424"/>
    </location>
</feature>
<feature type="region of interest" description="Disordered" evidence="1">
    <location>
        <begin position="1034"/>
        <end position="1238"/>
    </location>
</feature>
<feature type="region of interest" description="Disordered" evidence="1">
    <location>
        <begin position="1468"/>
        <end position="1491"/>
    </location>
</feature>
<feature type="compositionally biased region" description="Polar residues" evidence="1">
    <location>
        <begin position="708"/>
        <end position="728"/>
    </location>
</feature>
<feature type="compositionally biased region" description="Basic and acidic residues" evidence="1">
    <location>
        <begin position="2186"/>
        <end position="2207"/>
    </location>
</feature>
<feature type="compositionally biased region" description="Polar residues" evidence="1">
    <location>
        <begin position="1877"/>
        <end position="1886"/>
    </location>
</feature>
<feature type="compositionally biased region" description="Polar residues" evidence="1">
    <location>
        <begin position="1648"/>
        <end position="1660"/>
    </location>
</feature>
<dbReference type="Gene3D" id="2.60.200.20">
    <property type="match status" value="1"/>
</dbReference>
<feature type="compositionally biased region" description="Basic residues" evidence="1">
    <location>
        <begin position="1106"/>
        <end position="1117"/>
    </location>
</feature>
<feature type="compositionally biased region" description="Low complexity" evidence="1">
    <location>
        <begin position="1750"/>
        <end position="1764"/>
    </location>
</feature>
<feature type="compositionally biased region" description="Acidic residues" evidence="1">
    <location>
        <begin position="2157"/>
        <end position="2167"/>
    </location>
</feature>
<dbReference type="InterPro" id="IPR008984">
    <property type="entry name" value="SMAD_FHA_dom_sf"/>
</dbReference>
<feature type="compositionally biased region" description="Polar residues" evidence="1">
    <location>
        <begin position="1521"/>
        <end position="1540"/>
    </location>
</feature>
<feature type="compositionally biased region" description="Basic and acidic residues" evidence="1">
    <location>
        <begin position="3022"/>
        <end position="3040"/>
    </location>
</feature>
<feature type="compositionally biased region" description="Low complexity" evidence="1">
    <location>
        <begin position="1907"/>
        <end position="1921"/>
    </location>
</feature>
<feature type="region of interest" description="Disordered" evidence="1">
    <location>
        <begin position="257"/>
        <end position="463"/>
    </location>
</feature>
<feature type="region of interest" description="Disordered" evidence="1">
    <location>
        <begin position="655"/>
        <end position="728"/>
    </location>
</feature>
<feature type="compositionally biased region" description="Polar residues" evidence="1">
    <location>
        <begin position="511"/>
        <end position="527"/>
    </location>
</feature>
<feature type="compositionally biased region" description="Polar residues" evidence="1">
    <location>
        <begin position="416"/>
        <end position="439"/>
    </location>
</feature>
<feature type="region of interest" description="Disordered" evidence="1">
    <location>
        <begin position="1504"/>
        <end position="1698"/>
    </location>
</feature>
<feature type="compositionally biased region" description="Polar residues" evidence="1">
    <location>
        <begin position="1137"/>
        <end position="1154"/>
    </location>
</feature>